<organism evidence="2 3">
    <name type="scientific">Azoarcus sp. (strain BH72)</name>
    <dbReference type="NCBI Taxonomy" id="418699"/>
    <lineage>
        <taxon>Bacteria</taxon>
        <taxon>Pseudomonadati</taxon>
        <taxon>Pseudomonadota</taxon>
        <taxon>Betaproteobacteria</taxon>
        <taxon>Rhodocyclales</taxon>
        <taxon>Zoogloeaceae</taxon>
        <taxon>Azoarcus</taxon>
    </lineage>
</organism>
<dbReference type="RefSeq" id="WP_011767620.1">
    <property type="nucleotide sequence ID" value="NC_008702.1"/>
</dbReference>
<evidence type="ECO:0000256" key="1">
    <source>
        <dbReference type="SAM" id="MobiDB-lite"/>
    </source>
</evidence>
<dbReference type="KEGG" id="azo:azo3898"/>
<name>A1KCF8_AZOSB</name>
<dbReference type="AlphaFoldDB" id="A1KCF8"/>
<dbReference type="HOGENOM" id="CLU_112762_0_3_4"/>
<dbReference type="Gene3D" id="2.30.110.20">
    <property type="entry name" value="Hcp1-like"/>
    <property type="match status" value="1"/>
</dbReference>
<dbReference type="Proteomes" id="UP000002588">
    <property type="component" value="Chromosome"/>
</dbReference>
<reference evidence="2 3" key="1">
    <citation type="journal article" date="2006" name="Nat. Biotechnol.">
        <title>Complete genome of the mutualistic, N2-fixing grass endophyte Azoarcus sp. strain BH72.</title>
        <authorList>
            <person name="Krause A."/>
            <person name="Ramakumar A."/>
            <person name="Bartels D."/>
            <person name="Battistoni F."/>
            <person name="Bekel T."/>
            <person name="Boch J."/>
            <person name="Boehm M."/>
            <person name="Friedrich F."/>
            <person name="Hurek T."/>
            <person name="Krause L."/>
            <person name="Linke B."/>
            <person name="McHardy A.C."/>
            <person name="Sarkar A."/>
            <person name="Schneiker S."/>
            <person name="Syed A.A."/>
            <person name="Thauer R."/>
            <person name="Vorhoelter F.-J."/>
            <person name="Weidner S."/>
            <person name="Puehler A."/>
            <person name="Reinhold-Hurek B."/>
            <person name="Kaiser O."/>
            <person name="Goesmann A."/>
        </authorList>
    </citation>
    <scope>NUCLEOTIDE SEQUENCE [LARGE SCALE GENOMIC DNA]</scope>
    <source>
        <strain evidence="2 3">BH72</strain>
    </source>
</reference>
<dbReference type="InterPro" id="IPR036624">
    <property type="entry name" value="Hcp1-lik_sf"/>
</dbReference>
<sequence length="168" mass="17653">MASGDMFLKIEGARMGPIKGEAQDALHKDEIDILSWSWGMQGNASATATAGGRSGGASQVSVSELVVSKGFDRASTALLVALRSNEQIKRAVLTMRKAGGPKAVEFLVITMENARIRSVQLSGAGTGDDPVHEQVSISFQKIAVEYRGQEGSGGGNAVSRFETDVTPQ</sequence>
<protein>
    <submittedName>
        <fullName evidence="2">Cytoplasmic protein,sciK</fullName>
    </submittedName>
</protein>
<keyword evidence="3" id="KW-1185">Reference proteome</keyword>
<dbReference type="Pfam" id="PF05638">
    <property type="entry name" value="T6SS_HCP"/>
    <property type="match status" value="1"/>
</dbReference>
<dbReference type="InterPro" id="IPR053165">
    <property type="entry name" value="HSI-I_assembly_Hcp1"/>
</dbReference>
<dbReference type="OrthoDB" id="5066999at2"/>
<dbReference type="InterPro" id="IPR008514">
    <property type="entry name" value="T6SS_Hcp"/>
</dbReference>
<proteinExistence type="predicted"/>
<dbReference type="EMBL" id="AM406670">
    <property type="protein sequence ID" value="CAL96514.1"/>
    <property type="molecule type" value="Genomic_DNA"/>
</dbReference>
<dbReference type="STRING" id="62928.azo3898"/>
<dbReference type="PANTHER" id="PTHR36152">
    <property type="entry name" value="CYTOPLASMIC PROTEIN-RELATED"/>
    <property type="match status" value="1"/>
</dbReference>
<dbReference type="SUPFAM" id="SSF141452">
    <property type="entry name" value="Hcp1-like"/>
    <property type="match status" value="1"/>
</dbReference>
<evidence type="ECO:0000313" key="3">
    <source>
        <dbReference type="Proteomes" id="UP000002588"/>
    </source>
</evidence>
<dbReference type="PANTHER" id="PTHR36152:SF5">
    <property type="entry name" value="PROTEIN HCP1"/>
    <property type="match status" value="1"/>
</dbReference>
<evidence type="ECO:0000313" key="2">
    <source>
        <dbReference type="EMBL" id="CAL96514.1"/>
    </source>
</evidence>
<gene>
    <name evidence="2" type="primary">sciK</name>
    <name evidence="2" type="ordered locus">azo3898</name>
</gene>
<dbReference type="KEGG" id="aoa:dqs_4042"/>
<dbReference type="eggNOG" id="COG3157">
    <property type="taxonomic scope" value="Bacteria"/>
</dbReference>
<accession>A1KCF8</accession>
<feature type="region of interest" description="Disordered" evidence="1">
    <location>
        <begin position="149"/>
        <end position="168"/>
    </location>
</feature>